<dbReference type="InterPro" id="IPR050832">
    <property type="entry name" value="Bact_Acetyltransf"/>
</dbReference>
<dbReference type="RefSeq" id="WP_229828694.1">
    <property type="nucleotide sequence ID" value="NZ_BNAN01000003.1"/>
</dbReference>
<reference evidence="5" key="1">
    <citation type="submission" date="2016-10" db="EMBL/GenBank/DDBJ databases">
        <authorList>
            <person name="Varghese N."/>
            <person name="Submissions S."/>
        </authorList>
    </citation>
    <scope>NUCLEOTIDE SEQUENCE [LARGE SCALE GENOMIC DNA]</scope>
    <source>
        <strain evidence="5">DSM 19083</strain>
    </source>
</reference>
<evidence type="ECO:0000313" key="5">
    <source>
        <dbReference type="Proteomes" id="UP000198520"/>
    </source>
</evidence>
<dbReference type="Pfam" id="PF00583">
    <property type="entry name" value="Acetyltransf_1"/>
    <property type="match status" value="2"/>
</dbReference>
<dbReference type="CDD" id="cd04301">
    <property type="entry name" value="NAT_SF"/>
    <property type="match status" value="2"/>
</dbReference>
<dbReference type="STRING" id="285351.SAMN04488035_2181"/>
<dbReference type="SUPFAM" id="SSF55729">
    <property type="entry name" value="Acyl-CoA N-acyltransferases (Nat)"/>
    <property type="match status" value="2"/>
</dbReference>
<keyword evidence="1 4" id="KW-0808">Transferase</keyword>
<gene>
    <name evidence="4" type="ORF">SAMN04488035_2181</name>
</gene>
<dbReference type="Proteomes" id="UP000198520">
    <property type="component" value="Unassembled WGS sequence"/>
</dbReference>
<dbReference type="InterPro" id="IPR016181">
    <property type="entry name" value="Acyl_CoA_acyltransferase"/>
</dbReference>
<feature type="domain" description="N-acetyltransferase" evidence="3">
    <location>
        <begin position="182"/>
        <end position="340"/>
    </location>
</feature>
<keyword evidence="2" id="KW-0012">Acyltransferase</keyword>
<dbReference type="InterPro" id="IPR000182">
    <property type="entry name" value="GNAT_dom"/>
</dbReference>
<name>A0A1I2H4H8_9MICO</name>
<sequence length="340" mass="37003">MSTTHDAGVELVDWDDPEAARMRADQQLEMARLYAPEELVGDLGPDGQPWTSDVAAPLDPATVVATVVVRVDGVAVGCGSVRDISGTDDGVGGRHAAAVGEVKRVYVEPAHRGRGYSRLIMVALEEHAQRAGLRRLILETGLLQPEAIGLYLALGYEPIDRYGEYAQESDSRCFGKTLHGPLEIREVPWSDPDALVLRREMHELENAPRYPRMVTDVEAAGGFDVVDARLGESILVAFVAYRDGEALGCASFRRADPPADAADLKKVYVRAAGRRTGAARALVQACEDAARERGLPLMLLETGIRQPAAITLYRSMGYRPVQPFAPYGKSEFGLFFGKRL</sequence>
<accession>A0A1I2H4H8</accession>
<dbReference type="EMBL" id="FONZ01000003">
    <property type="protein sequence ID" value="SFF24448.1"/>
    <property type="molecule type" value="Genomic_DNA"/>
</dbReference>
<dbReference type="PANTHER" id="PTHR43877:SF2">
    <property type="entry name" value="AMINOALKYLPHOSPHONATE N-ACETYLTRANSFERASE-RELATED"/>
    <property type="match status" value="1"/>
</dbReference>
<keyword evidence="5" id="KW-1185">Reference proteome</keyword>
<dbReference type="PROSITE" id="PS51186">
    <property type="entry name" value="GNAT"/>
    <property type="match status" value="2"/>
</dbReference>
<organism evidence="4 5">
    <name type="scientific">Flavimobilis marinus</name>
    <dbReference type="NCBI Taxonomy" id="285351"/>
    <lineage>
        <taxon>Bacteria</taxon>
        <taxon>Bacillati</taxon>
        <taxon>Actinomycetota</taxon>
        <taxon>Actinomycetes</taxon>
        <taxon>Micrococcales</taxon>
        <taxon>Jonesiaceae</taxon>
        <taxon>Flavimobilis</taxon>
    </lineage>
</organism>
<dbReference type="AlphaFoldDB" id="A0A1I2H4H8"/>
<evidence type="ECO:0000256" key="1">
    <source>
        <dbReference type="ARBA" id="ARBA00022679"/>
    </source>
</evidence>
<evidence type="ECO:0000256" key="2">
    <source>
        <dbReference type="ARBA" id="ARBA00023315"/>
    </source>
</evidence>
<dbReference type="Gene3D" id="3.40.630.30">
    <property type="match status" value="2"/>
</dbReference>
<proteinExistence type="predicted"/>
<protein>
    <submittedName>
        <fullName evidence="4">Acetyltransferase (GNAT) family protein</fullName>
    </submittedName>
</protein>
<feature type="domain" description="N-acetyltransferase" evidence="3">
    <location>
        <begin position="20"/>
        <end position="179"/>
    </location>
</feature>
<evidence type="ECO:0000259" key="3">
    <source>
        <dbReference type="PROSITE" id="PS51186"/>
    </source>
</evidence>
<dbReference type="GO" id="GO:0016747">
    <property type="term" value="F:acyltransferase activity, transferring groups other than amino-acyl groups"/>
    <property type="evidence" value="ECO:0007669"/>
    <property type="project" value="InterPro"/>
</dbReference>
<evidence type="ECO:0000313" key="4">
    <source>
        <dbReference type="EMBL" id="SFF24448.1"/>
    </source>
</evidence>
<dbReference type="PANTHER" id="PTHR43877">
    <property type="entry name" value="AMINOALKYLPHOSPHONATE N-ACETYLTRANSFERASE-RELATED-RELATED"/>
    <property type="match status" value="1"/>
</dbReference>